<protein>
    <submittedName>
        <fullName evidence="3">RT27 protein</fullName>
    </submittedName>
</protein>
<reference evidence="3" key="1">
    <citation type="submission" date="2019-09" db="EMBL/GenBank/DDBJ databases">
        <title>Bird 10,000 Genomes (B10K) Project - Family phase.</title>
        <authorList>
            <person name="Zhang G."/>
        </authorList>
    </citation>
    <scope>NUCLEOTIDE SEQUENCE</scope>
    <source>
        <strain evidence="3">B10K-DU-025-06</strain>
        <tissue evidence="3">Mixed tissue sample</tissue>
    </source>
</reference>
<dbReference type="InterPro" id="IPR034913">
    <property type="entry name" value="mS27/PTCD2"/>
</dbReference>
<sequence length="237" mass="27167">DAVSVVTEIMLQESFDELSTQLLSLYVLYQYLATKSEHTWEEEKNLGASLVLTGLKQTSTVGFSSQLYGYAFLGKFSLPHSHLFPLCYSDCFTMLFMLTMTNVIFQIDALETILQSVLEVKPGPESAEEVKELEQKSQYAESEETEQSKVPEYYSRFKELYSKLHSLGKVESGSLLTLTTQLLKEKMPACEVEDIAKYEQKLKEWEQEHALLIEREREMREKAKQEMEAKKLAKASA</sequence>
<dbReference type="InterPro" id="IPR019266">
    <property type="entry name" value="Ribosomal_mS27"/>
</dbReference>
<feature type="coiled-coil region" evidence="2">
    <location>
        <begin position="195"/>
        <end position="235"/>
    </location>
</feature>
<dbReference type="Proteomes" id="UP000637704">
    <property type="component" value="Unassembled WGS sequence"/>
</dbReference>
<keyword evidence="2" id="KW-0175">Coiled coil</keyword>
<feature type="non-terminal residue" evidence="3">
    <location>
        <position position="1"/>
    </location>
</feature>
<name>A0A851Y849_EOLRO</name>
<dbReference type="AlphaFoldDB" id="A0A851Y849"/>
<gene>
    <name evidence="3" type="primary">Mrps27</name>
    <name evidence="3" type="ORF">EOLROS_R04358</name>
</gene>
<dbReference type="Pfam" id="PF10037">
    <property type="entry name" value="MRP-S27"/>
    <property type="match status" value="1"/>
</dbReference>
<dbReference type="PANTHER" id="PTHR21393">
    <property type="entry name" value="MITOCHONDRIAL 28S RIBOSOMAL PROTEIN S27"/>
    <property type="match status" value="1"/>
</dbReference>
<dbReference type="GO" id="GO:0005739">
    <property type="term" value="C:mitochondrion"/>
    <property type="evidence" value="ECO:0007669"/>
    <property type="project" value="UniProtKB-SubCell"/>
</dbReference>
<feature type="non-terminal residue" evidence="3">
    <location>
        <position position="237"/>
    </location>
</feature>
<organism evidence="3 4">
    <name type="scientific">Eolophus roseicapilla</name>
    <name type="common">Galah cockatoo</name>
    <name type="synonym">Cacatua roseicapilla</name>
    <dbReference type="NCBI Taxonomy" id="176039"/>
    <lineage>
        <taxon>Eukaryota</taxon>
        <taxon>Metazoa</taxon>
        <taxon>Chordata</taxon>
        <taxon>Craniata</taxon>
        <taxon>Vertebrata</taxon>
        <taxon>Euteleostomi</taxon>
        <taxon>Archelosauria</taxon>
        <taxon>Archosauria</taxon>
        <taxon>Dinosauria</taxon>
        <taxon>Saurischia</taxon>
        <taxon>Theropoda</taxon>
        <taxon>Coelurosauria</taxon>
        <taxon>Aves</taxon>
        <taxon>Neognathae</taxon>
        <taxon>Neoaves</taxon>
        <taxon>Telluraves</taxon>
        <taxon>Australaves</taxon>
        <taxon>Psittaciformes</taxon>
        <taxon>Cacatuidae</taxon>
        <taxon>Eolophus</taxon>
    </lineage>
</organism>
<comment type="subcellular location">
    <subcellularLocation>
        <location evidence="1">Mitochondrion</location>
    </subcellularLocation>
</comment>
<comment type="caution">
    <text evidence="3">The sequence shown here is derived from an EMBL/GenBank/DDBJ whole genome shotgun (WGS) entry which is preliminary data.</text>
</comment>
<proteinExistence type="predicted"/>
<evidence type="ECO:0000313" key="3">
    <source>
        <dbReference type="EMBL" id="NXD72872.1"/>
    </source>
</evidence>
<evidence type="ECO:0000256" key="1">
    <source>
        <dbReference type="ARBA" id="ARBA00004173"/>
    </source>
</evidence>
<evidence type="ECO:0000256" key="2">
    <source>
        <dbReference type="SAM" id="Coils"/>
    </source>
</evidence>
<dbReference type="PANTHER" id="PTHR21393:SF0">
    <property type="entry name" value="SMALL RIBOSOMAL SUBUNIT PROTEIN MS27"/>
    <property type="match status" value="1"/>
</dbReference>
<dbReference type="EMBL" id="WBNI01002244">
    <property type="protein sequence ID" value="NXD72872.1"/>
    <property type="molecule type" value="Genomic_DNA"/>
</dbReference>
<keyword evidence="4" id="KW-1185">Reference proteome</keyword>
<evidence type="ECO:0000313" key="4">
    <source>
        <dbReference type="Proteomes" id="UP000637704"/>
    </source>
</evidence>
<accession>A0A851Y849</accession>